<accession>A0A0J7Y2S2</accession>
<reference evidence="1 2" key="1">
    <citation type="journal article" date="2015" name="G3 (Bethesda)">
        <title>Insights into Ongoing Evolution of the Hexachlorocyclohexane Catabolic Pathway from Comparative Genomics of Ten Sphingomonadaceae Strains.</title>
        <authorList>
            <person name="Pearce S.L."/>
            <person name="Oakeshott J.G."/>
            <person name="Pandey G."/>
        </authorList>
    </citation>
    <scope>NUCLEOTIDE SEQUENCE [LARGE SCALE GENOMIC DNA]</scope>
    <source>
        <strain evidence="1 2">LL01</strain>
    </source>
</reference>
<protein>
    <submittedName>
        <fullName evidence="1">Uncharacterized protein</fullName>
    </submittedName>
</protein>
<dbReference type="EMBL" id="JACT01000001">
    <property type="protein sequence ID" value="KMS58241.1"/>
    <property type="molecule type" value="Genomic_DNA"/>
</dbReference>
<dbReference type="Proteomes" id="UP000052232">
    <property type="component" value="Unassembled WGS sequence"/>
</dbReference>
<evidence type="ECO:0000313" key="2">
    <source>
        <dbReference type="Proteomes" id="UP000052232"/>
    </source>
</evidence>
<keyword evidence="2" id="KW-1185">Reference proteome</keyword>
<evidence type="ECO:0000313" key="1">
    <source>
        <dbReference type="EMBL" id="KMS58241.1"/>
    </source>
</evidence>
<name>A0A0J7Y2S2_9SPHN</name>
<organism evidence="1 2">
    <name type="scientific">Sphingobium cupriresistens LL01</name>
    <dbReference type="NCBI Taxonomy" id="1420583"/>
    <lineage>
        <taxon>Bacteria</taxon>
        <taxon>Pseudomonadati</taxon>
        <taxon>Pseudomonadota</taxon>
        <taxon>Alphaproteobacteria</taxon>
        <taxon>Sphingomonadales</taxon>
        <taxon>Sphingomonadaceae</taxon>
        <taxon>Sphingobium</taxon>
    </lineage>
</organism>
<dbReference type="RefSeq" id="WP_066602632.1">
    <property type="nucleotide sequence ID" value="NZ_KQ130434.1"/>
</dbReference>
<sequence>MQTNAAYNPSTFLAALQSAQRRAACSYFDQHVLENGEDGFIVIDEGDYGVLPQLIIDRIVHTVPGTLIDEI</sequence>
<comment type="caution">
    <text evidence="1">The sequence shown here is derived from an EMBL/GenBank/DDBJ whole genome shotgun (WGS) entry which is preliminary data.</text>
</comment>
<dbReference type="PATRIC" id="fig|1420583.3.peg.1788"/>
<dbReference type="AlphaFoldDB" id="A0A0J7Y2S2"/>
<gene>
    <name evidence="1" type="ORF">V473_08905</name>
</gene>
<proteinExistence type="predicted"/>